<evidence type="ECO:0000313" key="8">
    <source>
        <dbReference type="EMBL" id="KAL2065856.1"/>
    </source>
</evidence>
<evidence type="ECO:0000313" key="9">
    <source>
        <dbReference type="Proteomes" id="UP001595075"/>
    </source>
</evidence>
<dbReference type="PANTHER" id="PTHR11879:SF22">
    <property type="entry name" value="ASPARTATE AMINOTRANSFERASE, MITOCHONDRIAL"/>
    <property type="match status" value="1"/>
</dbReference>
<proteinExistence type="inferred from homology"/>
<dbReference type="InterPro" id="IPR000796">
    <property type="entry name" value="Asp_trans"/>
</dbReference>
<dbReference type="Pfam" id="PF00155">
    <property type="entry name" value="Aminotran_1_2"/>
    <property type="match status" value="1"/>
</dbReference>
<evidence type="ECO:0000256" key="6">
    <source>
        <dbReference type="ARBA" id="ARBA00022898"/>
    </source>
</evidence>
<evidence type="ECO:0000256" key="3">
    <source>
        <dbReference type="ARBA" id="ARBA00011738"/>
    </source>
</evidence>
<keyword evidence="6" id="KW-0663">Pyridoxal phosphate</keyword>
<reference evidence="8 9" key="1">
    <citation type="journal article" date="2024" name="Commun. Biol.">
        <title>Comparative genomic analysis of thermophilic fungi reveals convergent evolutionary adaptations and gene losses.</title>
        <authorList>
            <person name="Steindorff A.S."/>
            <person name="Aguilar-Pontes M.V."/>
            <person name="Robinson A.J."/>
            <person name="Andreopoulos B."/>
            <person name="LaButti K."/>
            <person name="Kuo A."/>
            <person name="Mondo S."/>
            <person name="Riley R."/>
            <person name="Otillar R."/>
            <person name="Haridas S."/>
            <person name="Lipzen A."/>
            <person name="Grimwood J."/>
            <person name="Schmutz J."/>
            <person name="Clum A."/>
            <person name="Reid I.D."/>
            <person name="Moisan M.C."/>
            <person name="Butler G."/>
            <person name="Nguyen T.T.M."/>
            <person name="Dewar K."/>
            <person name="Conant G."/>
            <person name="Drula E."/>
            <person name="Henrissat B."/>
            <person name="Hansel C."/>
            <person name="Singer S."/>
            <person name="Hutchinson M.I."/>
            <person name="de Vries R.P."/>
            <person name="Natvig D.O."/>
            <person name="Powell A.J."/>
            <person name="Tsang A."/>
            <person name="Grigoriev I.V."/>
        </authorList>
    </citation>
    <scope>NUCLEOTIDE SEQUENCE [LARGE SCALE GENOMIC DNA]</scope>
    <source>
        <strain evidence="8 9">CBS 494.80</strain>
    </source>
</reference>
<protein>
    <recommendedName>
        <fullName evidence="7">Aminotransferase class I/classII large domain-containing protein</fullName>
    </recommendedName>
</protein>
<feature type="domain" description="Aminotransferase class I/classII large" evidence="7">
    <location>
        <begin position="36"/>
        <end position="371"/>
    </location>
</feature>
<evidence type="ECO:0000256" key="2">
    <source>
        <dbReference type="ARBA" id="ARBA00007441"/>
    </source>
</evidence>
<evidence type="ECO:0000256" key="4">
    <source>
        <dbReference type="ARBA" id="ARBA00022576"/>
    </source>
</evidence>
<dbReference type="EMBL" id="JAZHXI010000012">
    <property type="protein sequence ID" value="KAL2065856.1"/>
    <property type="molecule type" value="Genomic_DNA"/>
</dbReference>
<dbReference type="CDD" id="cd00609">
    <property type="entry name" value="AAT_like"/>
    <property type="match status" value="1"/>
</dbReference>
<dbReference type="InterPro" id="IPR015421">
    <property type="entry name" value="PyrdxlP-dep_Trfase_major"/>
</dbReference>
<dbReference type="Gene3D" id="3.40.640.10">
    <property type="entry name" value="Type I PLP-dependent aspartate aminotransferase-like (Major domain)"/>
    <property type="match status" value="1"/>
</dbReference>
<accession>A0ABR4C8K6</accession>
<dbReference type="PRINTS" id="PR00799">
    <property type="entry name" value="TRANSAMINASE"/>
</dbReference>
<comment type="similarity">
    <text evidence="2">Belongs to the class-I pyridoxal-phosphate-dependent aminotransferase family.</text>
</comment>
<name>A0ABR4C8K6_9HELO</name>
<organism evidence="8 9">
    <name type="scientific">Oculimacula yallundae</name>
    <dbReference type="NCBI Taxonomy" id="86028"/>
    <lineage>
        <taxon>Eukaryota</taxon>
        <taxon>Fungi</taxon>
        <taxon>Dikarya</taxon>
        <taxon>Ascomycota</taxon>
        <taxon>Pezizomycotina</taxon>
        <taxon>Leotiomycetes</taxon>
        <taxon>Helotiales</taxon>
        <taxon>Ploettnerulaceae</taxon>
        <taxon>Oculimacula</taxon>
    </lineage>
</organism>
<dbReference type="Gene3D" id="3.90.1150.10">
    <property type="entry name" value="Aspartate Aminotransferase, domain 1"/>
    <property type="match status" value="1"/>
</dbReference>
<comment type="subunit">
    <text evidence="3">Homodimer.</text>
</comment>
<dbReference type="Proteomes" id="UP001595075">
    <property type="component" value="Unassembled WGS sequence"/>
</dbReference>
<gene>
    <name evidence="8" type="ORF">VTL71DRAFT_3526</name>
</gene>
<keyword evidence="9" id="KW-1185">Reference proteome</keyword>
<comment type="cofactor">
    <cofactor evidence="1">
        <name>pyridoxal 5'-phosphate</name>
        <dbReference type="ChEBI" id="CHEBI:597326"/>
    </cofactor>
</comment>
<dbReference type="InterPro" id="IPR015424">
    <property type="entry name" value="PyrdxlP-dep_Trfase"/>
</dbReference>
<dbReference type="InterPro" id="IPR004839">
    <property type="entry name" value="Aminotransferase_I/II_large"/>
</dbReference>
<evidence type="ECO:0000256" key="5">
    <source>
        <dbReference type="ARBA" id="ARBA00022679"/>
    </source>
</evidence>
<dbReference type="SUPFAM" id="SSF53383">
    <property type="entry name" value="PLP-dependent transferases"/>
    <property type="match status" value="1"/>
</dbReference>
<evidence type="ECO:0000256" key="1">
    <source>
        <dbReference type="ARBA" id="ARBA00001933"/>
    </source>
</evidence>
<keyword evidence="5" id="KW-0808">Transferase</keyword>
<keyword evidence="4" id="KW-0032">Aminotransferase</keyword>
<dbReference type="InterPro" id="IPR015422">
    <property type="entry name" value="PyrdxlP-dep_Trfase_small"/>
</dbReference>
<sequence>MHQETMDHPFSSVPRGQLESLEGLMDQFRDDHNAMKTDLMVGVYKTDEGKAHVLPSVKKARCAKERMFANPSWHHEYRESLIGNKSFRDASNRLFFGEKSSVVRNKRVASMQTLGASGACHSAAVLLRDHYAPWKSTPPHVYIPQESWTNHGFVFTSLNIGASFLPYYDPVTCGLDFTAMKAAIHDLPLMSVIVLQTGAQNPTGCDPSPGQWQQLASVFREKGHLALFDAAYPGFASGNFDEDLYCLHLFMDLDIPVMLAATFGKCFGLYCERVGTLSIIAPTQDICERVEIQMRLLARSETGPMPDFGSSIVETILNDRELELQWRQELHEMAREIQTRRSQLKKKLDALETPGDWSHITNQKGMFAYVMIYPVLRQPY</sequence>
<dbReference type="PANTHER" id="PTHR11879">
    <property type="entry name" value="ASPARTATE AMINOTRANSFERASE"/>
    <property type="match status" value="1"/>
</dbReference>
<comment type="caution">
    <text evidence="8">The sequence shown here is derived from an EMBL/GenBank/DDBJ whole genome shotgun (WGS) entry which is preliminary data.</text>
</comment>
<evidence type="ECO:0000259" key="7">
    <source>
        <dbReference type="Pfam" id="PF00155"/>
    </source>
</evidence>